<accession>A0A3N6QP20</accession>
<reference evidence="1 2" key="1">
    <citation type="journal article" date="2018" name="ACS Chem. Biol.">
        <title>Ketoreductase domain dysfunction expands chemodiversity: malyngamide biosynthesis in the cyanobacterium Okeania hirsuta.</title>
        <authorList>
            <person name="Moss N.A."/>
            <person name="Leao T."/>
            <person name="Rankin M."/>
            <person name="McCullough T.M."/>
            <person name="Qu P."/>
            <person name="Korobeynikov A."/>
            <person name="Smith J.L."/>
            <person name="Gerwick L."/>
            <person name="Gerwick W.H."/>
        </authorList>
    </citation>
    <scope>NUCLEOTIDE SEQUENCE [LARGE SCALE GENOMIC DNA]</scope>
    <source>
        <strain evidence="1 2">PAB10Feb10-1</strain>
    </source>
</reference>
<protein>
    <recommendedName>
        <fullName evidence="3">Transposase</fullName>
    </recommendedName>
</protein>
<evidence type="ECO:0008006" key="3">
    <source>
        <dbReference type="Google" id="ProtNLM"/>
    </source>
</evidence>
<name>A0A3N6QP20_9CYAN</name>
<gene>
    <name evidence="1" type="ORF">D5R40_08580</name>
</gene>
<dbReference type="OrthoDB" id="462201at2"/>
<evidence type="ECO:0000313" key="2">
    <source>
        <dbReference type="Proteomes" id="UP000269154"/>
    </source>
</evidence>
<evidence type="ECO:0000313" key="1">
    <source>
        <dbReference type="EMBL" id="RQH47544.1"/>
    </source>
</evidence>
<organism evidence="1 2">
    <name type="scientific">Okeania hirsuta</name>
    <dbReference type="NCBI Taxonomy" id="1458930"/>
    <lineage>
        <taxon>Bacteria</taxon>
        <taxon>Bacillati</taxon>
        <taxon>Cyanobacteriota</taxon>
        <taxon>Cyanophyceae</taxon>
        <taxon>Oscillatoriophycideae</taxon>
        <taxon>Oscillatoriales</taxon>
        <taxon>Microcoleaceae</taxon>
        <taxon>Okeania</taxon>
    </lineage>
</organism>
<dbReference type="EMBL" id="RCBY01000034">
    <property type="protein sequence ID" value="RQH47544.1"/>
    <property type="molecule type" value="Genomic_DNA"/>
</dbReference>
<sequence>MNMNHQLSLVLQNDKNIQKLGCISAVHNPKDTNHLERRQQQRAISLSMMKVAIIYGNRQFSYGAVTYTLTDKNLCRTPYKRFIDVLRGLRVVCVHGFPEPKIMTAYWHNKTKRKVHR</sequence>
<keyword evidence="2" id="KW-1185">Reference proteome</keyword>
<comment type="caution">
    <text evidence="1">The sequence shown here is derived from an EMBL/GenBank/DDBJ whole genome shotgun (WGS) entry which is preliminary data.</text>
</comment>
<proteinExistence type="predicted"/>
<dbReference type="AlphaFoldDB" id="A0A3N6QP20"/>
<dbReference type="Proteomes" id="UP000269154">
    <property type="component" value="Unassembled WGS sequence"/>
</dbReference>